<evidence type="ECO:0000256" key="1">
    <source>
        <dbReference type="SAM" id="SignalP"/>
    </source>
</evidence>
<feature type="chain" id="PRO_5047101676" description="YD repeat-containing protein" evidence="1">
    <location>
        <begin position="19"/>
        <end position="343"/>
    </location>
</feature>
<name>A0ABU4SSR1_9PSEU</name>
<dbReference type="RefSeq" id="WP_319963939.1">
    <property type="nucleotide sequence ID" value="NZ_JAXAVW010000001.1"/>
</dbReference>
<sequence length="343" mass="36259">MRSLALIAAMGLACTTSAAPAVAAADPAPCTWVVSKVLTPDGYNPDFTQIEGTDSHGNYSGTSLRPGANTFDLVLWTNGQPRVVDGLQHLLYLQMADENSAGTVLFSASWPARQRRVAMLYSGGHQGAGSFTELVPPAGYRVSGVTALNERGDALGHGERISDGQAVSLLWSTLAAGPIVIDSSLGTPEDLDDDGTVLLSGRDGRSASLWRHGQVIPLAADPAKQLFVEAIRNGKVVGYQVESPWPDSQSLLWDSDGNVRYIEDGGTAFAINASGLITGERSTMTGRSSVWRDTTFLGELPVPDGVTFVSELFVAGDDDSLYSKASNYGPLRWNCRPGVGDPS</sequence>
<protein>
    <recommendedName>
        <fullName evidence="4">YD repeat-containing protein</fullName>
    </recommendedName>
</protein>
<accession>A0ABU4SSR1</accession>
<evidence type="ECO:0000313" key="3">
    <source>
        <dbReference type="Proteomes" id="UP001285521"/>
    </source>
</evidence>
<feature type="signal peptide" evidence="1">
    <location>
        <begin position="1"/>
        <end position="18"/>
    </location>
</feature>
<proteinExistence type="predicted"/>
<reference evidence="2 3" key="2">
    <citation type="submission" date="2023-11" db="EMBL/GenBank/DDBJ databases">
        <authorList>
            <person name="Lara A.C."/>
            <person name="Chronakova A."/>
        </authorList>
    </citation>
    <scope>NUCLEOTIDE SEQUENCE [LARGE SCALE GENOMIC DNA]</scope>
    <source>
        <strain evidence="2 3">BCCO 10_0856</strain>
    </source>
</reference>
<dbReference type="Proteomes" id="UP001285521">
    <property type="component" value="Unassembled WGS sequence"/>
</dbReference>
<dbReference type="EMBL" id="JAXAVW010000001">
    <property type="protein sequence ID" value="MDX8028938.1"/>
    <property type="molecule type" value="Genomic_DNA"/>
</dbReference>
<keyword evidence="1" id="KW-0732">Signal</keyword>
<comment type="caution">
    <text evidence="2">The sequence shown here is derived from an EMBL/GenBank/DDBJ whole genome shotgun (WGS) entry which is preliminary data.</text>
</comment>
<organism evidence="2 3">
    <name type="scientific">Lentzea miocenica</name>
    <dbReference type="NCBI Taxonomy" id="3095431"/>
    <lineage>
        <taxon>Bacteria</taxon>
        <taxon>Bacillati</taxon>
        <taxon>Actinomycetota</taxon>
        <taxon>Actinomycetes</taxon>
        <taxon>Pseudonocardiales</taxon>
        <taxon>Pseudonocardiaceae</taxon>
        <taxon>Lentzea</taxon>
    </lineage>
</organism>
<evidence type="ECO:0008006" key="4">
    <source>
        <dbReference type="Google" id="ProtNLM"/>
    </source>
</evidence>
<keyword evidence="3" id="KW-1185">Reference proteome</keyword>
<evidence type="ECO:0000313" key="2">
    <source>
        <dbReference type="EMBL" id="MDX8028938.1"/>
    </source>
</evidence>
<gene>
    <name evidence="2" type="ORF">SK803_01890</name>
</gene>
<reference evidence="2 3" key="1">
    <citation type="submission" date="2023-11" db="EMBL/GenBank/DDBJ databases">
        <title>Lentzea sokolovensis, sp. nov., Lentzea kristufkii, sp. nov., and Lentzea miocenensis, sp. nov., rare actinobacteria from Sokolov Coal Basin, Miocene lacustrine sediment, Czech Republic.</title>
        <authorList>
            <person name="Lara A."/>
            <person name="Kotroba L."/>
            <person name="Nouioui I."/>
            <person name="Neumann-Schaal M."/>
            <person name="Mast Y."/>
            <person name="Chronakova A."/>
        </authorList>
    </citation>
    <scope>NUCLEOTIDE SEQUENCE [LARGE SCALE GENOMIC DNA]</scope>
    <source>
        <strain evidence="2 3">BCCO 10_0856</strain>
    </source>
</reference>